<dbReference type="InterPro" id="IPR023393">
    <property type="entry name" value="START-like_dom_sf"/>
</dbReference>
<dbReference type="AlphaFoldDB" id="A0A344U9E7"/>
<dbReference type="Gene3D" id="3.30.530.20">
    <property type="match status" value="1"/>
</dbReference>
<evidence type="ECO:0000313" key="2">
    <source>
        <dbReference type="Proteomes" id="UP000252004"/>
    </source>
</evidence>
<dbReference type="Proteomes" id="UP000252004">
    <property type="component" value="Chromosome"/>
</dbReference>
<dbReference type="InterPro" id="IPR019587">
    <property type="entry name" value="Polyketide_cyclase/dehydratase"/>
</dbReference>
<reference evidence="1 2" key="1">
    <citation type="submission" date="2018-01" db="EMBL/GenBank/DDBJ databases">
        <title>Draft genome Sequence of streptomyces globosus LZH-48.</title>
        <authorList>
            <person name="Ran K."/>
            <person name="Li Z."/>
            <person name="Wei S."/>
            <person name="Dong R."/>
        </authorList>
    </citation>
    <scope>NUCLEOTIDE SEQUENCE [LARGE SCALE GENOMIC DNA]</scope>
    <source>
        <strain evidence="1 2">LZH-48</strain>
    </source>
</reference>
<evidence type="ECO:0000313" key="1">
    <source>
        <dbReference type="EMBL" id="AXE27518.1"/>
    </source>
</evidence>
<sequence>MDESAPAVVRLTAIVRAPLDRLWDLHTDIAAWPAWNPGISRAEPAGPLAVGTVFHWHTHGLDITSTVLEAVPGRRLVWGGPAHGIDGIHAWTFEDAGDGTVAVRTEESWSGPPVDADPDAARHALRESLGLWLAALKAAAERP</sequence>
<dbReference type="EMBL" id="CP030862">
    <property type="protein sequence ID" value="AXE27518.1"/>
    <property type="molecule type" value="Genomic_DNA"/>
</dbReference>
<proteinExistence type="predicted"/>
<keyword evidence="2" id="KW-1185">Reference proteome</keyword>
<dbReference type="SUPFAM" id="SSF55961">
    <property type="entry name" value="Bet v1-like"/>
    <property type="match status" value="1"/>
</dbReference>
<dbReference type="KEGG" id="sgz:C0216_15070"/>
<gene>
    <name evidence="1" type="ORF">C0216_15070</name>
</gene>
<name>A0A344U9E7_9ACTN</name>
<accession>A0A344U9E7</accession>
<dbReference type="OrthoDB" id="156693at2"/>
<organism evidence="1 2">
    <name type="scientific">Streptomyces globosus</name>
    <dbReference type="NCBI Taxonomy" id="68209"/>
    <lineage>
        <taxon>Bacteria</taxon>
        <taxon>Bacillati</taxon>
        <taxon>Actinomycetota</taxon>
        <taxon>Actinomycetes</taxon>
        <taxon>Kitasatosporales</taxon>
        <taxon>Streptomycetaceae</taxon>
        <taxon>Streptomyces</taxon>
    </lineage>
</organism>
<protein>
    <submittedName>
        <fullName evidence="1">Shy6-polyketide cyclase</fullName>
    </submittedName>
</protein>
<dbReference type="Pfam" id="PF10604">
    <property type="entry name" value="Polyketide_cyc2"/>
    <property type="match status" value="1"/>
</dbReference>